<dbReference type="PANTHER" id="PTHR21240:SF28">
    <property type="entry name" value="ISO-OROTATE DECARBOXYLASE (EUROFUNG)"/>
    <property type="match status" value="1"/>
</dbReference>
<evidence type="ECO:0000313" key="4">
    <source>
        <dbReference type="Proteomes" id="UP001620408"/>
    </source>
</evidence>
<dbReference type="PANTHER" id="PTHR21240">
    <property type="entry name" value="2-AMINO-3-CARBOXYLMUCONATE-6-SEMIALDEHYDE DECARBOXYLASE"/>
    <property type="match status" value="1"/>
</dbReference>
<dbReference type="EMBL" id="JADIKD010000010">
    <property type="protein sequence ID" value="MFK2917846.1"/>
    <property type="molecule type" value="Genomic_DNA"/>
</dbReference>
<accession>A0ABW8K4V2</accession>
<dbReference type="InterPro" id="IPR032465">
    <property type="entry name" value="ACMSD"/>
</dbReference>
<dbReference type="Proteomes" id="UP001620408">
    <property type="component" value="Unassembled WGS sequence"/>
</dbReference>
<feature type="domain" description="Amidohydrolase-related" evidence="2">
    <location>
        <begin position="65"/>
        <end position="401"/>
    </location>
</feature>
<protein>
    <submittedName>
        <fullName evidence="3">Amidohydrolase</fullName>
    </submittedName>
</protein>
<proteinExistence type="predicted"/>
<dbReference type="SUPFAM" id="SSF51556">
    <property type="entry name" value="Metallo-dependent hydrolases"/>
    <property type="match status" value="1"/>
</dbReference>
<dbReference type="Gene3D" id="3.20.20.140">
    <property type="entry name" value="Metal-dependent hydrolases"/>
    <property type="match status" value="1"/>
</dbReference>
<dbReference type="InterPro" id="IPR032466">
    <property type="entry name" value="Metal_Hydrolase"/>
</dbReference>
<keyword evidence="1" id="KW-0456">Lyase</keyword>
<keyword evidence="4" id="KW-1185">Reference proteome</keyword>
<gene>
    <name evidence="3" type="ORF">ISS97_11290</name>
</gene>
<reference evidence="3 4" key="1">
    <citation type="submission" date="2020-10" db="EMBL/GenBank/DDBJ databases">
        <title>Phylogeny of dyella-like bacteria.</title>
        <authorList>
            <person name="Fu J."/>
        </authorList>
    </citation>
    <scope>NUCLEOTIDE SEQUENCE [LARGE SCALE GENOMIC DNA]</scope>
    <source>
        <strain evidence="3 4">BB4</strain>
    </source>
</reference>
<comment type="caution">
    <text evidence="3">The sequence shown here is derived from an EMBL/GenBank/DDBJ whole genome shotgun (WGS) entry which is preliminary data.</text>
</comment>
<evidence type="ECO:0000259" key="2">
    <source>
        <dbReference type="Pfam" id="PF04909"/>
    </source>
</evidence>
<dbReference type="Pfam" id="PF04909">
    <property type="entry name" value="Amidohydro_2"/>
    <property type="match status" value="1"/>
</dbReference>
<evidence type="ECO:0000256" key="1">
    <source>
        <dbReference type="ARBA" id="ARBA00023239"/>
    </source>
</evidence>
<dbReference type="RefSeq" id="WP_379986586.1">
    <property type="nucleotide sequence ID" value="NZ_JADIKD010000010.1"/>
</dbReference>
<evidence type="ECO:0000313" key="3">
    <source>
        <dbReference type="EMBL" id="MFK2917846.1"/>
    </source>
</evidence>
<dbReference type="InterPro" id="IPR006680">
    <property type="entry name" value="Amidohydro-rel"/>
</dbReference>
<organism evidence="3 4">
    <name type="scientific">Dyella koreensis</name>
    <dbReference type="NCBI Taxonomy" id="311235"/>
    <lineage>
        <taxon>Bacteria</taxon>
        <taxon>Pseudomonadati</taxon>
        <taxon>Pseudomonadota</taxon>
        <taxon>Gammaproteobacteria</taxon>
        <taxon>Lysobacterales</taxon>
        <taxon>Rhodanobacteraceae</taxon>
        <taxon>Dyella</taxon>
    </lineage>
</organism>
<sequence length="406" mass="45718">MSQAPSCFCCAPPTGAGTVRVEGSKNQLKTAPDTSKNALRLCDFKPRSMLHVKQTRVERPRFPVIDMHTHLTWTANVRNGVSMGEEITVFAQPDDLLPVMDRKGIRTLVNLTGGTGKGLEQSIRLFDQAAPGRFLTLTEPSFELFDRPDYAQLQGDAITHAHRIGARGLKLLKTLGLYLREQIDSGPLVAVDDHRFDPMWEACAAYGMPVFLHVSDPEAFFLPTDPGNERYEELSRHPDWSFYGPEFPSNAEILAARDRMIARHPRTTFALMHVGNGAENLEAVSACLDRYPNTVVDISARIGELGRQPRTARRFFERYQDRILFGTDAVPSPYGDDVPQQLFGDALYEIYYRFLETDDEYFDYAPAETPPQGRWSIYGLDLPDAILRKVYHDNAARLLRLPSLPA</sequence>
<name>A0ABW8K4V2_9GAMM</name>